<evidence type="ECO:0000313" key="1">
    <source>
        <dbReference type="EMBL" id="GAH32611.1"/>
    </source>
</evidence>
<dbReference type="AlphaFoldDB" id="X1EH21"/>
<dbReference type="EMBL" id="BARU01011711">
    <property type="protein sequence ID" value="GAH32611.1"/>
    <property type="molecule type" value="Genomic_DNA"/>
</dbReference>
<accession>X1EH21</accession>
<protein>
    <submittedName>
        <fullName evidence="1">Uncharacterized protein</fullName>
    </submittedName>
</protein>
<comment type="caution">
    <text evidence="1">The sequence shown here is derived from an EMBL/GenBank/DDBJ whole genome shotgun (WGS) entry which is preliminary data.</text>
</comment>
<feature type="non-terminal residue" evidence="1">
    <location>
        <position position="1"/>
    </location>
</feature>
<organism evidence="1">
    <name type="scientific">marine sediment metagenome</name>
    <dbReference type="NCBI Taxonomy" id="412755"/>
    <lineage>
        <taxon>unclassified sequences</taxon>
        <taxon>metagenomes</taxon>
        <taxon>ecological metagenomes</taxon>
    </lineage>
</organism>
<proteinExistence type="predicted"/>
<name>X1EH21_9ZZZZ</name>
<reference evidence="1" key="1">
    <citation type="journal article" date="2014" name="Front. Microbiol.">
        <title>High frequency of phylogenetically diverse reductive dehalogenase-homologous genes in deep subseafloor sedimentary metagenomes.</title>
        <authorList>
            <person name="Kawai M."/>
            <person name="Futagami T."/>
            <person name="Toyoda A."/>
            <person name="Takaki Y."/>
            <person name="Nishi S."/>
            <person name="Hori S."/>
            <person name="Arai W."/>
            <person name="Tsubouchi T."/>
            <person name="Morono Y."/>
            <person name="Uchiyama I."/>
            <person name="Ito T."/>
            <person name="Fujiyama A."/>
            <person name="Inagaki F."/>
            <person name="Takami H."/>
        </authorList>
    </citation>
    <scope>NUCLEOTIDE SEQUENCE</scope>
    <source>
        <strain evidence="1">Expedition CK06-06</strain>
    </source>
</reference>
<sequence length="158" mass="16756">FIDDWVDVEWDPIWSQTADSNVLLYLLEVDVLNADGTVLRNIGEEILADPGLLAGDVTPAATSGFFQMDTERAKSYGRKYTPGIAVSAVEEGILDATTLGHLLTLLIVATTDIDIGIAGILAAGVLSRVTSTFLEATGGGYATDVPAYQRRRKPAVGS</sequence>
<gene>
    <name evidence="1" type="ORF">S03H2_21893</name>
</gene>